<keyword evidence="2" id="KW-0732">Signal</keyword>
<dbReference type="PANTHER" id="PTHR12697">
    <property type="entry name" value="PBS LYASE HEAT-LIKE PROTEIN"/>
    <property type="match status" value="1"/>
</dbReference>
<dbReference type="Pfam" id="PF13646">
    <property type="entry name" value="HEAT_2"/>
    <property type="match status" value="1"/>
</dbReference>
<dbReference type="GO" id="GO:0016491">
    <property type="term" value="F:oxidoreductase activity"/>
    <property type="evidence" value="ECO:0007669"/>
    <property type="project" value="TreeGrafter"/>
</dbReference>
<dbReference type="PROSITE" id="PS50077">
    <property type="entry name" value="HEAT_REPEAT"/>
    <property type="match status" value="1"/>
</dbReference>
<dbReference type="Gene3D" id="1.25.10.10">
    <property type="entry name" value="Leucine-rich Repeat Variant"/>
    <property type="match status" value="2"/>
</dbReference>
<dbReference type="Proteomes" id="UP001431776">
    <property type="component" value="Unassembled WGS sequence"/>
</dbReference>
<proteinExistence type="predicted"/>
<gene>
    <name evidence="3" type="ORF">QJ522_01705</name>
</gene>
<dbReference type="InterPro" id="IPR011989">
    <property type="entry name" value="ARM-like"/>
</dbReference>
<reference evidence="3" key="1">
    <citation type="submission" date="2023-05" db="EMBL/GenBank/DDBJ databases">
        <title>Anaerotaeda fermentans gen. nov., sp. nov., a novel anaerobic planctomycete of the new family within the order Sedimentisphaerales isolated from Taman Peninsula, Russia.</title>
        <authorList>
            <person name="Khomyakova M.A."/>
            <person name="Merkel A.Y."/>
            <person name="Slobodkin A.I."/>
        </authorList>
    </citation>
    <scope>NUCLEOTIDE SEQUENCE</scope>
    <source>
        <strain evidence="3">M17dextr</strain>
    </source>
</reference>
<comment type="function">
    <text evidence="1">Catalyzes the hydroxylation of the N(6)-(4-aminobutyl)-L-lysine intermediate produced by deoxyhypusine synthase/DHPS on a critical lysine of the eukaryotic translation initiation factor 5A/eIF-5A. This is the second step of the post-translational modification of that lysine into an unusual amino acid residue named hypusine. Hypusination is unique to mature eIF-5A factor and is essential for its function.</text>
</comment>
<evidence type="ECO:0000313" key="4">
    <source>
        <dbReference type="Proteomes" id="UP001431776"/>
    </source>
</evidence>
<dbReference type="PROSITE" id="PS51257">
    <property type="entry name" value="PROKAR_LIPOPROTEIN"/>
    <property type="match status" value="1"/>
</dbReference>
<evidence type="ECO:0000256" key="2">
    <source>
        <dbReference type="SAM" id="SignalP"/>
    </source>
</evidence>
<dbReference type="PANTHER" id="PTHR12697:SF5">
    <property type="entry name" value="DEOXYHYPUSINE HYDROXYLASE"/>
    <property type="match status" value="1"/>
</dbReference>
<accession>A0AAW6TQ13</accession>
<protein>
    <submittedName>
        <fullName evidence="3">HEAT repeat domain-containing protein</fullName>
    </submittedName>
</protein>
<dbReference type="EMBL" id="JASCXX010000002">
    <property type="protein sequence ID" value="MDI6447742.1"/>
    <property type="molecule type" value="Genomic_DNA"/>
</dbReference>
<dbReference type="AlphaFoldDB" id="A0AAW6TQ13"/>
<evidence type="ECO:0000256" key="1">
    <source>
        <dbReference type="ARBA" id="ARBA00045876"/>
    </source>
</evidence>
<dbReference type="InterPro" id="IPR021133">
    <property type="entry name" value="HEAT_type_2"/>
</dbReference>
<dbReference type="InterPro" id="IPR016024">
    <property type="entry name" value="ARM-type_fold"/>
</dbReference>
<dbReference type="RefSeq" id="WP_349243154.1">
    <property type="nucleotide sequence ID" value="NZ_JASCXX010000002.1"/>
</dbReference>
<keyword evidence="4" id="KW-1185">Reference proteome</keyword>
<feature type="chain" id="PRO_5043992301" evidence="2">
    <location>
        <begin position="26"/>
        <end position="345"/>
    </location>
</feature>
<feature type="signal peptide" evidence="2">
    <location>
        <begin position="1"/>
        <end position="25"/>
    </location>
</feature>
<comment type="caution">
    <text evidence="3">The sequence shown here is derived from an EMBL/GenBank/DDBJ whole genome shotgun (WGS) entry which is preliminary data.</text>
</comment>
<sequence>MQNARVSWRIIAVACLFAAVCGCQPANQTPTAPEFVSPPFQPIPGDPPTVARQIVFDALGHPDPRIRSNAIEVIATTGEARMMPRAQRLLQDPAVPVRFLAALAVGDLQYHLAKDDVGVLLNDQDQNVRLAGAYALMKLGQPAYFQVIRDAVASEDQTVRANAALLLGKSGQQEALRYLYWTLQRKDSADKVLLQAVESIAMLRDARIYPKLWTQLISAYADDRIVGIRGMGALGTEEARNAIVTLLDDAVLEVRLAAAAQLARLGQTIGEREVQAVITRNLLANMDPTSAERVRVWTALAIGEIATPGLLRYLPDMLQDQSNTVRLAAAKGVLLVERRRPPASQ</sequence>
<dbReference type="SUPFAM" id="SSF48371">
    <property type="entry name" value="ARM repeat"/>
    <property type="match status" value="1"/>
</dbReference>
<organism evidence="3 4">
    <name type="scientific">Anaerobaca lacustris</name>
    <dbReference type="NCBI Taxonomy" id="3044600"/>
    <lineage>
        <taxon>Bacteria</taxon>
        <taxon>Pseudomonadati</taxon>
        <taxon>Planctomycetota</taxon>
        <taxon>Phycisphaerae</taxon>
        <taxon>Sedimentisphaerales</taxon>
        <taxon>Anaerobacaceae</taxon>
        <taxon>Anaerobaca</taxon>
    </lineage>
</organism>
<evidence type="ECO:0000313" key="3">
    <source>
        <dbReference type="EMBL" id="MDI6447742.1"/>
    </source>
</evidence>
<name>A0AAW6TQ13_9BACT</name>